<dbReference type="InterPro" id="IPR005814">
    <property type="entry name" value="Aminotrans_3"/>
</dbReference>
<dbReference type="GO" id="GO:0005739">
    <property type="term" value="C:mitochondrion"/>
    <property type="evidence" value="ECO:0007669"/>
    <property type="project" value="TreeGrafter"/>
</dbReference>
<dbReference type="InterPro" id="IPR015422">
    <property type="entry name" value="PyrdxlP-dep_Trfase_small"/>
</dbReference>
<evidence type="ECO:0000256" key="3">
    <source>
        <dbReference type="SAM" id="MobiDB-lite"/>
    </source>
</evidence>
<dbReference type="Pfam" id="PF00202">
    <property type="entry name" value="Aminotran_3"/>
    <property type="match status" value="1"/>
</dbReference>
<accession>T1DJ34</accession>
<name>T1DJ34_ANOAQ</name>
<dbReference type="PANTHER" id="PTHR45688:SF13">
    <property type="entry name" value="ALANINE--GLYOXYLATE AMINOTRANSFERASE 2-LIKE"/>
    <property type="match status" value="1"/>
</dbReference>
<dbReference type="SUPFAM" id="SSF53383">
    <property type="entry name" value="PLP-dependent transferases"/>
    <property type="match status" value="1"/>
</dbReference>
<dbReference type="GO" id="GO:0008483">
    <property type="term" value="F:transaminase activity"/>
    <property type="evidence" value="ECO:0007669"/>
    <property type="project" value="UniProtKB-KW"/>
</dbReference>
<dbReference type="VEuPathDB" id="VectorBase:AAQUA_006811"/>
<evidence type="ECO:0000256" key="2">
    <source>
        <dbReference type="ARBA" id="ARBA00022898"/>
    </source>
</evidence>
<dbReference type="CDD" id="cd00610">
    <property type="entry name" value="OAT_like"/>
    <property type="match status" value="1"/>
</dbReference>
<reference evidence="4" key="1">
    <citation type="submission" date="2013-07" db="EMBL/GenBank/DDBJ databases">
        <title>Transcriptome sequencing and developmental regulation of gene expression in Anopheles aquasalis.</title>
        <authorList>
            <consortium name="Brazilian Malaria Network (MCT/CNPq/MS/SCTIE/DECIT/PRONEX 555648/2009-5) and Research Network on Bioactive Molecules from Arthropod Vectors (NAP-MOBIARVE"/>
            <consortium name="University of Sao Paulo)"/>
            <person name="Marinotti O."/>
            <person name="Ribeiro J.M.C."/>
            <person name="Costa-da-Silva A.L."/>
            <person name="Silva M.C.P."/>
            <person name="Lopes A.R."/>
            <person name="Barros M.S."/>
            <person name="Sa-Nunes A."/>
            <person name="Konjin B.B."/>
            <person name="Carvalho E."/>
            <person name="Suesdek L."/>
            <person name="Silva-Neto M.A.C."/>
            <person name="Capurro M.L."/>
        </authorList>
    </citation>
    <scope>NUCLEOTIDE SEQUENCE</scope>
    <source>
        <tissue evidence="4">Whole body</tissue>
    </source>
</reference>
<evidence type="ECO:0000313" key="4">
    <source>
        <dbReference type="EMBL" id="JAA99939.1"/>
    </source>
</evidence>
<feature type="region of interest" description="Disordered" evidence="3">
    <location>
        <begin position="519"/>
        <end position="544"/>
    </location>
</feature>
<feature type="region of interest" description="Disordered" evidence="3">
    <location>
        <begin position="59"/>
        <end position="82"/>
    </location>
</feature>
<dbReference type="Gene3D" id="3.40.640.10">
    <property type="entry name" value="Type I PLP-dependent aspartate aminotransferase-like (Major domain)"/>
    <property type="match status" value="1"/>
</dbReference>
<dbReference type="InterPro" id="IPR015421">
    <property type="entry name" value="PyrdxlP-dep_Trfase_major"/>
</dbReference>
<proteinExistence type="evidence at transcript level"/>
<dbReference type="PANTHER" id="PTHR45688">
    <property type="match status" value="1"/>
</dbReference>
<organism evidence="4">
    <name type="scientific">Anopheles aquasalis</name>
    <name type="common">Malaria mosquito</name>
    <dbReference type="NCBI Taxonomy" id="42839"/>
    <lineage>
        <taxon>Eukaryota</taxon>
        <taxon>Metazoa</taxon>
        <taxon>Ecdysozoa</taxon>
        <taxon>Arthropoda</taxon>
        <taxon>Hexapoda</taxon>
        <taxon>Insecta</taxon>
        <taxon>Pterygota</taxon>
        <taxon>Neoptera</taxon>
        <taxon>Endopterygota</taxon>
        <taxon>Diptera</taxon>
        <taxon>Nematocera</taxon>
        <taxon>Culicoidea</taxon>
        <taxon>Culicidae</taxon>
        <taxon>Anophelinae</taxon>
        <taxon>Anopheles</taxon>
    </lineage>
</organism>
<dbReference type="Gene3D" id="3.90.1150.10">
    <property type="entry name" value="Aspartate Aminotransferase, domain 1"/>
    <property type="match status" value="1"/>
</dbReference>
<feature type="non-terminal residue" evidence="4">
    <location>
        <position position="1"/>
    </location>
</feature>
<dbReference type="GO" id="GO:0030170">
    <property type="term" value="F:pyridoxal phosphate binding"/>
    <property type="evidence" value="ECO:0007669"/>
    <property type="project" value="InterPro"/>
</dbReference>
<sequence>PLPPLLLLYNPVVSFLVRRLPAMSRLSFACHLVRLCFPSNAPSAATKVWCSARKDLGPLAPRPSSSSSSSSLSSQEEMDAHEDMPKADTIALRNKHIGKSCQLFYRADPLKIVRGQGQYMYDEQGARYLDCINNVAHVGHCHPTVVEAGRRQLATLSTNNRFLHDELVLCARTLAEKMPGRLSVCYFVNSGSEANDLALRLARQHTGRHEVITVDHAYHGHVSAVMDISPYKFNQPGGDPKPDFVHVAPCPDVYRGKYRDCDYPAGTDLGELYASEVQRLLERSPTGVAAFIAESLQSCGGQIIPPPNYFRRVYEAVRAAGGVTIADEVQVGFGRIGTHYWAFEPHQVIPDIVTIAKPMGNGHPVGAVVTTPEIAESFASTGVCYFNTYGGNPVSCAIANAVMRVIDEERLQENALLVGRYLLEQCRTLADEYELVGDVRGTGLFVGIELVSDRQRRVPATSAAKAVVERMKTIHRILVSSDGPDDNVVKLKPPMVFTRENADEFLAGFRECLAHLEGSEKHQLQPQSQSQQQQQQHPASPAMKTATVRVTHPLAPGGLTLIKSA</sequence>
<keyword evidence="4" id="KW-0032">Aminotransferase</keyword>
<dbReference type="InterPro" id="IPR015424">
    <property type="entry name" value="PyrdxlP-dep_Trfase"/>
</dbReference>
<evidence type="ECO:0000256" key="1">
    <source>
        <dbReference type="ARBA" id="ARBA00008954"/>
    </source>
</evidence>
<feature type="compositionally biased region" description="Low complexity" evidence="3">
    <location>
        <begin position="524"/>
        <end position="538"/>
    </location>
</feature>
<protein>
    <submittedName>
        <fullName evidence="4">Putative alanine-glyoxylate aminotransferase agt2</fullName>
    </submittedName>
</protein>
<keyword evidence="2" id="KW-0663">Pyridoxal phosphate</keyword>
<feature type="compositionally biased region" description="Low complexity" evidence="3">
    <location>
        <begin position="64"/>
        <end position="74"/>
    </location>
</feature>
<dbReference type="AlphaFoldDB" id="T1DJ34"/>
<dbReference type="EMBL" id="GAMD01001651">
    <property type="protein sequence ID" value="JAA99939.1"/>
    <property type="molecule type" value="mRNA"/>
</dbReference>
<comment type="similarity">
    <text evidence="1">Belongs to the class-III pyridoxal-phosphate-dependent aminotransferase family.</text>
</comment>
<keyword evidence="4" id="KW-0808">Transferase</keyword>